<evidence type="ECO:0000313" key="1">
    <source>
        <dbReference type="EMBL" id="KUG20005.1"/>
    </source>
</evidence>
<accession>A0A0W8FGH6</accession>
<proteinExistence type="predicted"/>
<comment type="caution">
    <text evidence="1">The sequence shown here is derived from an EMBL/GenBank/DDBJ whole genome shotgun (WGS) entry which is preliminary data.</text>
</comment>
<dbReference type="AlphaFoldDB" id="A0A0W8FGH6"/>
<protein>
    <submittedName>
        <fullName evidence="1">Uncharacterized protein</fullName>
    </submittedName>
</protein>
<dbReference type="EMBL" id="LNQE01001235">
    <property type="protein sequence ID" value="KUG20005.1"/>
    <property type="molecule type" value="Genomic_DNA"/>
</dbReference>
<gene>
    <name evidence="1" type="ORF">ASZ90_010256</name>
</gene>
<name>A0A0W8FGH6_9ZZZZ</name>
<sequence length="44" mass="4799">MMLQTAHGGSSVAPAAIRPHARLLAGIVLLMGRNRYILMQRRGI</sequence>
<reference evidence="1" key="1">
    <citation type="journal article" date="2015" name="Proc. Natl. Acad. Sci. U.S.A.">
        <title>Networks of energetic and metabolic interactions define dynamics in microbial communities.</title>
        <authorList>
            <person name="Embree M."/>
            <person name="Liu J.K."/>
            <person name="Al-Bassam M.M."/>
            <person name="Zengler K."/>
        </authorList>
    </citation>
    <scope>NUCLEOTIDE SEQUENCE</scope>
</reference>
<organism evidence="1">
    <name type="scientific">hydrocarbon metagenome</name>
    <dbReference type="NCBI Taxonomy" id="938273"/>
    <lineage>
        <taxon>unclassified sequences</taxon>
        <taxon>metagenomes</taxon>
        <taxon>ecological metagenomes</taxon>
    </lineage>
</organism>